<gene>
    <name evidence="2" type="ORF">CEXT_53861</name>
</gene>
<proteinExistence type="predicted"/>
<dbReference type="AlphaFoldDB" id="A0AAV4TTY5"/>
<sequence>MEVPNLEEGEKVAPKINAPKKNSSLPSCRGGKGSHSRIVAFCAFREDGACSIRRGENPRAPYVRRMHLDNGWMGLNSYREGDSFTLELFYSQNKGYVQNQSCPPLL</sequence>
<dbReference type="EMBL" id="BPLR01011739">
    <property type="protein sequence ID" value="GIY48639.1"/>
    <property type="molecule type" value="Genomic_DNA"/>
</dbReference>
<reference evidence="2 3" key="1">
    <citation type="submission" date="2021-06" db="EMBL/GenBank/DDBJ databases">
        <title>Caerostris extrusa draft genome.</title>
        <authorList>
            <person name="Kono N."/>
            <person name="Arakawa K."/>
        </authorList>
    </citation>
    <scope>NUCLEOTIDE SEQUENCE [LARGE SCALE GENOMIC DNA]</scope>
</reference>
<evidence type="ECO:0000313" key="3">
    <source>
        <dbReference type="Proteomes" id="UP001054945"/>
    </source>
</evidence>
<evidence type="ECO:0000256" key="1">
    <source>
        <dbReference type="SAM" id="MobiDB-lite"/>
    </source>
</evidence>
<accession>A0AAV4TTY5</accession>
<dbReference type="Proteomes" id="UP001054945">
    <property type="component" value="Unassembled WGS sequence"/>
</dbReference>
<comment type="caution">
    <text evidence="2">The sequence shown here is derived from an EMBL/GenBank/DDBJ whole genome shotgun (WGS) entry which is preliminary data.</text>
</comment>
<protein>
    <submittedName>
        <fullName evidence="2">Uncharacterized protein</fullName>
    </submittedName>
</protein>
<name>A0AAV4TTY5_CAEEX</name>
<organism evidence="2 3">
    <name type="scientific">Caerostris extrusa</name>
    <name type="common">Bark spider</name>
    <name type="synonym">Caerostris bankana</name>
    <dbReference type="NCBI Taxonomy" id="172846"/>
    <lineage>
        <taxon>Eukaryota</taxon>
        <taxon>Metazoa</taxon>
        <taxon>Ecdysozoa</taxon>
        <taxon>Arthropoda</taxon>
        <taxon>Chelicerata</taxon>
        <taxon>Arachnida</taxon>
        <taxon>Araneae</taxon>
        <taxon>Araneomorphae</taxon>
        <taxon>Entelegynae</taxon>
        <taxon>Araneoidea</taxon>
        <taxon>Araneidae</taxon>
        <taxon>Caerostris</taxon>
    </lineage>
</organism>
<feature type="region of interest" description="Disordered" evidence="1">
    <location>
        <begin position="1"/>
        <end position="33"/>
    </location>
</feature>
<evidence type="ECO:0000313" key="2">
    <source>
        <dbReference type="EMBL" id="GIY48639.1"/>
    </source>
</evidence>
<keyword evidence="3" id="KW-1185">Reference proteome</keyword>